<gene>
    <name evidence="1" type="ordered locus">Sulac_3593</name>
</gene>
<evidence type="ECO:0000313" key="1">
    <source>
        <dbReference type="EMBL" id="AEW07021.1"/>
    </source>
</evidence>
<accession>G8U1U3</accession>
<protein>
    <submittedName>
        <fullName evidence="1">Uncharacterized protein</fullName>
    </submittedName>
</protein>
<proteinExistence type="predicted"/>
<keyword evidence="1" id="KW-0614">Plasmid</keyword>
<geneLocation type="plasmid" evidence="2">
    <name>pSULAd1</name>
</geneLocation>
<evidence type="ECO:0000313" key="2">
    <source>
        <dbReference type="Proteomes" id="UP000005439"/>
    </source>
</evidence>
<dbReference type="HOGENOM" id="CLU_116312_0_0_9"/>
<reference evidence="2" key="1">
    <citation type="submission" date="2011-12" db="EMBL/GenBank/DDBJ databases">
        <title>The complete genome of plasmid of Sulfobacillus acidophilus DSM 10332.</title>
        <authorList>
            <person name="Lucas S."/>
            <person name="Han J."/>
            <person name="Lapidus A."/>
            <person name="Bruce D."/>
            <person name="Goodwin L."/>
            <person name="Pitluck S."/>
            <person name="Peters L."/>
            <person name="Kyrpides N."/>
            <person name="Mavromatis K."/>
            <person name="Ivanova N."/>
            <person name="Mikhailova N."/>
            <person name="Chertkov O."/>
            <person name="Saunders E."/>
            <person name="Detter J.C."/>
            <person name="Tapia R."/>
            <person name="Han C."/>
            <person name="Land M."/>
            <person name="Hauser L."/>
            <person name="Markowitz V."/>
            <person name="Cheng J.-F."/>
            <person name="Hugenholtz P."/>
            <person name="Woyke T."/>
            <person name="Wu D."/>
            <person name="Pukall R."/>
            <person name="Gehrich-Schroeter G."/>
            <person name="Schneider S."/>
            <person name="Klenk H.-P."/>
            <person name="Eisen J.A."/>
        </authorList>
    </citation>
    <scope>NUCLEOTIDE SEQUENCE [LARGE SCALE GENOMIC DNA]</scope>
    <source>
        <strain evidence="2">ATCC 700253 / DSM 10332 / NAL</strain>
        <plasmid evidence="2">pSULAd1</plasmid>
    </source>
</reference>
<dbReference type="Proteomes" id="UP000005439">
    <property type="component" value="Plasmid unnamed"/>
</dbReference>
<name>G8U1U3_SULAD</name>
<sequence length="204" mass="23028">MDEYDLVFSLAQYHEGLQSIDMATARLLKRRQKISHDLPGLPPKALVAQWAEQCQVSAHDLERVFVTLYHLSESRHRVRPEGFRAFIPLARSRSQDGATYTILSLRQYDNASVVRVTVEVENNAPATMPGLMLDLDAPFRAWSTHGGGSQSWIQQDFVVAPPLPDNVDGISIRLLVKPHPRPPHRGDLCSSEQIYEFTPKTIVF</sequence>
<keyword evidence="2" id="KW-1185">Reference proteome</keyword>
<dbReference type="AlphaFoldDB" id="G8U1U3"/>
<dbReference type="EMBL" id="CP003180">
    <property type="protein sequence ID" value="AEW07021.1"/>
    <property type="molecule type" value="Genomic_DNA"/>
</dbReference>
<reference evidence="1 2" key="2">
    <citation type="journal article" date="2012" name="Stand. Genomic Sci.">
        <title>Complete genome sequence of the moderately thermophilic mineral-sulfide-oxidizing firmicute Sulfobacillus acidophilus type strain (NAL(T)).</title>
        <authorList>
            <person name="Anderson I."/>
            <person name="Chertkov O."/>
            <person name="Chen A."/>
            <person name="Saunders E."/>
            <person name="Lapidus A."/>
            <person name="Nolan M."/>
            <person name="Lucas S."/>
            <person name="Hammon N."/>
            <person name="Deshpande S."/>
            <person name="Cheng J.F."/>
            <person name="Han C."/>
            <person name="Tapia R."/>
            <person name="Goodwin L.A."/>
            <person name="Pitluck S."/>
            <person name="Liolios K."/>
            <person name="Pagani I."/>
            <person name="Ivanova N."/>
            <person name="Mikhailova N."/>
            <person name="Pati A."/>
            <person name="Palaniappan K."/>
            <person name="Land M."/>
            <person name="Pan C."/>
            <person name="Rohde M."/>
            <person name="Pukall R."/>
            <person name="Goker M."/>
            <person name="Detter J.C."/>
            <person name="Woyke T."/>
            <person name="Bristow J."/>
            <person name="Eisen J.A."/>
            <person name="Markowitz V."/>
            <person name="Hugenholtz P."/>
            <person name="Kyrpides N.C."/>
            <person name="Klenk H.P."/>
            <person name="Mavromatis K."/>
        </authorList>
    </citation>
    <scope>NUCLEOTIDE SEQUENCE [LARGE SCALE GENOMIC DNA]</scope>
    <source>
        <strain evidence="2">ATCC 700253 / DSM 10332 / NAL</strain>
        <plasmid evidence="2">pSULAd1</plasmid>
    </source>
</reference>
<dbReference type="PATRIC" id="fig|679936.5.peg.3713"/>
<organism evidence="1 2">
    <name type="scientific">Sulfobacillus acidophilus (strain ATCC 700253 / DSM 10332 / NAL)</name>
    <dbReference type="NCBI Taxonomy" id="679936"/>
    <lineage>
        <taxon>Bacteria</taxon>
        <taxon>Bacillati</taxon>
        <taxon>Bacillota</taxon>
        <taxon>Clostridia</taxon>
        <taxon>Eubacteriales</taxon>
        <taxon>Clostridiales Family XVII. Incertae Sedis</taxon>
        <taxon>Sulfobacillus</taxon>
    </lineage>
</organism>
<dbReference type="KEGG" id="sap:Sulac_3593"/>